<dbReference type="EMBL" id="KZ819637">
    <property type="protein sequence ID" value="PWN89210.1"/>
    <property type="molecule type" value="Genomic_DNA"/>
</dbReference>
<dbReference type="AlphaFoldDB" id="A0A316YI37"/>
<feature type="compositionally biased region" description="Low complexity" evidence="1">
    <location>
        <begin position="436"/>
        <end position="445"/>
    </location>
</feature>
<organism evidence="2 3">
    <name type="scientific">Acaromyces ingoldii</name>
    <dbReference type="NCBI Taxonomy" id="215250"/>
    <lineage>
        <taxon>Eukaryota</taxon>
        <taxon>Fungi</taxon>
        <taxon>Dikarya</taxon>
        <taxon>Basidiomycota</taxon>
        <taxon>Ustilaginomycotina</taxon>
        <taxon>Exobasidiomycetes</taxon>
        <taxon>Exobasidiales</taxon>
        <taxon>Cryptobasidiaceae</taxon>
        <taxon>Acaromyces</taxon>
    </lineage>
</organism>
<dbReference type="Proteomes" id="UP000245768">
    <property type="component" value="Unassembled WGS sequence"/>
</dbReference>
<dbReference type="GeneID" id="37045522"/>
<keyword evidence="3" id="KW-1185">Reference proteome</keyword>
<name>A0A316YI37_9BASI</name>
<evidence type="ECO:0000256" key="1">
    <source>
        <dbReference type="SAM" id="MobiDB-lite"/>
    </source>
</evidence>
<accession>A0A316YI37</accession>
<feature type="compositionally biased region" description="Acidic residues" evidence="1">
    <location>
        <begin position="397"/>
        <end position="410"/>
    </location>
</feature>
<sequence>MSCNRCNNPERHWLERLCRFDNERLHGAAKQSDFAHHWDAHWIAKVANPDDDDEDDDRYEDGTSTEGMSPERHLSQLPKPASSSEIRPRPVRSKTDKVARVLPCELAWTVEDSWSSDETTPAPVRARRHGRSASAPQLKPAQELHVNTFLPLKLPPKELTAKSPLLTYPTSWWTEDAEDDDTEDWMQQSRARSYLDRDEMHRVDSSASFFSTVSDGSYHGDAGDENPEDQLAIAIQQQHCYISTSAMSPTVLAQSPIDVKEEGDSDEEGEAIREQGGYMHHVASFLLSEPSPAPALPWAVERPKSHSLSSLSPPSPSPYATNGRLRSQSADGANLDDILQHDRRFGRFLPAPPSQLSAELQDRRSTIHGQPPTAHRNRPSNLLSSFVSWLLPSIEEDEAPADDNGGDYDSVDSSSSTGLLRNRWATSFMSLPSLLSPTESLPSLSNGSSVVDDYDNGPPSPSSGSSYSAEEDEEEDTAPRPFGQVKRTHSGFGLSTYADETPNAFCDTTICGRSDAAQMRRAKEQATLSASKSSRQRGLLRRNNDIVMRMTPAADVFPQQKTLAPSHHLAKATPPSPLWDERLDPSPYQRSWSSVLNLP</sequence>
<feature type="region of interest" description="Disordered" evidence="1">
    <location>
        <begin position="347"/>
        <end position="380"/>
    </location>
</feature>
<gene>
    <name evidence="2" type="ORF">FA10DRAFT_280292</name>
</gene>
<protein>
    <submittedName>
        <fullName evidence="2">Uncharacterized protein</fullName>
    </submittedName>
</protein>
<feature type="compositionally biased region" description="Acidic residues" evidence="1">
    <location>
        <begin position="49"/>
        <end position="59"/>
    </location>
</feature>
<feature type="region of interest" description="Disordered" evidence="1">
    <location>
        <begin position="305"/>
        <end position="328"/>
    </location>
</feature>
<dbReference type="OrthoDB" id="2555336at2759"/>
<proteinExistence type="predicted"/>
<feature type="compositionally biased region" description="Polar residues" evidence="1">
    <location>
        <begin position="588"/>
        <end position="599"/>
    </location>
</feature>
<dbReference type="RefSeq" id="XP_025376408.1">
    <property type="nucleotide sequence ID" value="XM_025523606.1"/>
</dbReference>
<feature type="region of interest" description="Disordered" evidence="1">
    <location>
        <begin position="47"/>
        <end position="95"/>
    </location>
</feature>
<feature type="region of interest" description="Disordered" evidence="1">
    <location>
        <begin position="436"/>
        <end position="487"/>
    </location>
</feature>
<evidence type="ECO:0000313" key="3">
    <source>
        <dbReference type="Proteomes" id="UP000245768"/>
    </source>
</evidence>
<reference evidence="2 3" key="1">
    <citation type="journal article" date="2018" name="Mol. Biol. Evol.">
        <title>Broad Genomic Sampling Reveals a Smut Pathogenic Ancestry of the Fungal Clade Ustilaginomycotina.</title>
        <authorList>
            <person name="Kijpornyongpan T."/>
            <person name="Mondo S.J."/>
            <person name="Barry K."/>
            <person name="Sandor L."/>
            <person name="Lee J."/>
            <person name="Lipzen A."/>
            <person name="Pangilinan J."/>
            <person name="LaButti K."/>
            <person name="Hainaut M."/>
            <person name="Henrissat B."/>
            <person name="Grigoriev I.V."/>
            <person name="Spatafora J.W."/>
            <person name="Aime M.C."/>
        </authorList>
    </citation>
    <scope>NUCLEOTIDE SEQUENCE [LARGE SCALE GENOMIC DNA]</scope>
    <source>
        <strain evidence="2 3">MCA 4198</strain>
    </source>
</reference>
<feature type="region of interest" description="Disordered" evidence="1">
    <location>
        <begin position="397"/>
        <end position="417"/>
    </location>
</feature>
<feature type="region of interest" description="Disordered" evidence="1">
    <location>
        <begin position="565"/>
        <end position="599"/>
    </location>
</feature>
<dbReference type="InParanoid" id="A0A316YI37"/>
<evidence type="ECO:0000313" key="2">
    <source>
        <dbReference type="EMBL" id="PWN89210.1"/>
    </source>
</evidence>